<sequence length="368" mass="39832">MIMSSSTDWLSTPSSSSSLSLFNSESGGYIKSNGFKYIEHNVSKMDTLAGVAIKYGVEVSDIKKINGLATDLQMFALKTLRIPLPGKHPPSPSLTNGSSSPGESSTKRPPKSQSNVLESFQTLKLKPNKQKISPAMVTLQSYYGLKAPNNKREFEGMEMAVYSTRGSQYLDDELLPKASQMFTPALNQHQMLRKSGNGFLQENREVVEEVPLAEARDADDERSNEKSVRRRQKAEVDSGAGVPVMLFKEEQSNSSGGSSGITGQGLSLRSKPASRIAQIADDESSWLNPIPVGLGDSVIADGLAGVRKSSSTPAFQNQDNCIPSSVWPTSMWSLKSDLQSLSAAAITKPIFDNLTKPLNGLRNKPALD</sequence>
<proteinExistence type="predicted"/>
<feature type="compositionally biased region" description="Basic and acidic residues" evidence="1">
    <location>
        <begin position="214"/>
        <end position="227"/>
    </location>
</feature>
<dbReference type="EMBL" id="JBAMMX010000016">
    <property type="protein sequence ID" value="KAK6925458.1"/>
    <property type="molecule type" value="Genomic_DNA"/>
</dbReference>
<reference evidence="3 4" key="1">
    <citation type="submission" date="2023-12" db="EMBL/GenBank/DDBJ databases">
        <title>A high-quality genome assembly for Dillenia turbinata (Dilleniales).</title>
        <authorList>
            <person name="Chanderbali A."/>
        </authorList>
    </citation>
    <scope>NUCLEOTIDE SEQUENCE [LARGE SCALE GENOMIC DNA]</scope>
    <source>
        <strain evidence="3">LSX21</strain>
        <tissue evidence="3">Leaf</tissue>
    </source>
</reference>
<feature type="region of interest" description="Disordered" evidence="1">
    <location>
        <begin position="86"/>
        <end position="115"/>
    </location>
</feature>
<dbReference type="InterPro" id="IPR036779">
    <property type="entry name" value="LysM_dom_sf"/>
</dbReference>
<gene>
    <name evidence="3" type="ORF">RJ641_009784</name>
</gene>
<evidence type="ECO:0000256" key="1">
    <source>
        <dbReference type="SAM" id="MobiDB-lite"/>
    </source>
</evidence>
<feature type="region of interest" description="Disordered" evidence="1">
    <location>
        <begin position="210"/>
        <end position="243"/>
    </location>
</feature>
<dbReference type="Proteomes" id="UP001370490">
    <property type="component" value="Unassembled WGS sequence"/>
</dbReference>
<evidence type="ECO:0000313" key="4">
    <source>
        <dbReference type="Proteomes" id="UP001370490"/>
    </source>
</evidence>
<dbReference type="InterPro" id="IPR018392">
    <property type="entry name" value="LysM"/>
</dbReference>
<feature type="domain" description="LysM" evidence="2">
    <location>
        <begin position="38"/>
        <end position="82"/>
    </location>
</feature>
<name>A0AAN8Z9H7_9MAGN</name>
<evidence type="ECO:0000259" key="2">
    <source>
        <dbReference type="PROSITE" id="PS51782"/>
    </source>
</evidence>
<dbReference type="InterPro" id="IPR045030">
    <property type="entry name" value="LYSM1-4"/>
</dbReference>
<feature type="compositionally biased region" description="Polar residues" evidence="1">
    <location>
        <begin position="93"/>
        <end position="104"/>
    </location>
</feature>
<dbReference type="SUPFAM" id="SSF54106">
    <property type="entry name" value="LysM domain"/>
    <property type="match status" value="1"/>
</dbReference>
<accession>A0AAN8Z9H7</accession>
<comment type="caution">
    <text evidence="3">The sequence shown here is derived from an EMBL/GenBank/DDBJ whole genome shotgun (WGS) entry which is preliminary data.</text>
</comment>
<dbReference type="AlphaFoldDB" id="A0AAN8Z9H7"/>
<dbReference type="PANTHER" id="PTHR20932:SF36">
    <property type="entry name" value="OS03G0110600 PROTEIN"/>
    <property type="match status" value="1"/>
</dbReference>
<dbReference type="CDD" id="cd00118">
    <property type="entry name" value="LysM"/>
    <property type="match status" value="1"/>
</dbReference>
<dbReference type="Gene3D" id="3.10.350.10">
    <property type="entry name" value="LysM domain"/>
    <property type="match status" value="1"/>
</dbReference>
<organism evidence="3 4">
    <name type="scientific">Dillenia turbinata</name>
    <dbReference type="NCBI Taxonomy" id="194707"/>
    <lineage>
        <taxon>Eukaryota</taxon>
        <taxon>Viridiplantae</taxon>
        <taxon>Streptophyta</taxon>
        <taxon>Embryophyta</taxon>
        <taxon>Tracheophyta</taxon>
        <taxon>Spermatophyta</taxon>
        <taxon>Magnoliopsida</taxon>
        <taxon>eudicotyledons</taxon>
        <taxon>Gunneridae</taxon>
        <taxon>Pentapetalae</taxon>
        <taxon>Dilleniales</taxon>
        <taxon>Dilleniaceae</taxon>
        <taxon>Dillenia</taxon>
    </lineage>
</organism>
<keyword evidence="4" id="KW-1185">Reference proteome</keyword>
<protein>
    <recommendedName>
        <fullName evidence="2">LysM domain-containing protein</fullName>
    </recommendedName>
</protein>
<dbReference type="Pfam" id="PF01476">
    <property type="entry name" value="LysM"/>
    <property type="match status" value="1"/>
</dbReference>
<dbReference type="PANTHER" id="PTHR20932">
    <property type="entry name" value="LYSM AND PUTATIVE PEPTIDOGLYCAN-BINDING DOMAIN-CONTAINING PROTEIN"/>
    <property type="match status" value="1"/>
</dbReference>
<dbReference type="PROSITE" id="PS51782">
    <property type="entry name" value="LYSM"/>
    <property type="match status" value="1"/>
</dbReference>
<evidence type="ECO:0000313" key="3">
    <source>
        <dbReference type="EMBL" id="KAK6925458.1"/>
    </source>
</evidence>